<dbReference type="InterPro" id="IPR045223">
    <property type="entry name" value="RACK1-like"/>
</dbReference>
<dbReference type="PRINTS" id="PR00320">
    <property type="entry name" value="GPROTEINBRPT"/>
</dbReference>
<keyword evidence="2 4" id="KW-0853">WD repeat</keyword>
<feature type="repeat" description="WD" evidence="4">
    <location>
        <begin position="115"/>
        <end position="147"/>
    </location>
</feature>
<organism evidence="6 7">
    <name type="scientific">Euplotes crassus</name>
    <dbReference type="NCBI Taxonomy" id="5936"/>
    <lineage>
        <taxon>Eukaryota</taxon>
        <taxon>Sar</taxon>
        <taxon>Alveolata</taxon>
        <taxon>Ciliophora</taxon>
        <taxon>Intramacronucleata</taxon>
        <taxon>Spirotrichea</taxon>
        <taxon>Hypotrichia</taxon>
        <taxon>Euplotida</taxon>
        <taxon>Euplotidae</taxon>
        <taxon>Moneuplotes</taxon>
    </lineage>
</organism>
<evidence type="ECO:0000256" key="1">
    <source>
        <dbReference type="ARBA" id="ARBA00007253"/>
    </source>
</evidence>
<dbReference type="SUPFAM" id="SSF50978">
    <property type="entry name" value="WD40 repeat-like"/>
    <property type="match status" value="1"/>
</dbReference>
<dbReference type="Gene3D" id="2.130.10.10">
    <property type="entry name" value="YVTN repeat-like/Quinoprotein amine dehydrogenase"/>
    <property type="match status" value="1"/>
</dbReference>
<dbReference type="GO" id="GO:0043022">
    <property type="term" value="F:ribosome binding"/>
    <property type="evidence" value="ECO:0007669"/>
    <property type="project" value="InterPro"/>
</dbReference>
<evidence type="ECO:0000256" key="5">
    <source>
        <dbReference type="SAM" id="Coils"/>
    </source>
</evidence>
<dbReference type="GO" id="GO:0045182">
    <property type="term" value="F:translation regulator activity"/>
    <property type="evidence" value="ECO:0007669"/>
    <property type="project" value="InterPro"/>
</dbReference>
<feature type="repeat" description="WD" evidence="4">
    <location>
        <begin position="243"/>
        <end position="283"/>
    </location>
</feature>
<evidence type="ECO:0008006" key="8">
    <source>
        <dbReference type="Google" id="ProtNLM"/>
    </source>
</evidence>
<comment type="similarity">
    <text evidence="1">Belongs to the WD repeat G protein beta family. Ribosomal protein RACK1 subfamily.</text>
</comment>
<evidence type="ECO:0000313" key="7">
    <source>
        <dbReference type="Proteomes" id="UP001295684"/>
    </source>
</evidence>
<dbReference type="SMART" id="SM00320">
    <property type="entry name" value="WD40"/>
    <property type="match status" value="7"/>
</dbReference>
<dbReference type="EMBL" id="CAMPGE010011487">
    <property type="protein sequence ID" value="CAI2370317.1"/>
    <property type="molecule type" value="Genomic_DNA"/>
</dbReference>
<dbReference type="InterPro" id="IPR001680">
    <property type="entry name" value="WD40_rpt"/>
</dbReference>
<dbReference type="AlphaFoldDB" id="A0AAD1XFS5"/>
<evidence type="ECO:0000256" key="4">
    <source>
        <dbReference type="PROSITE-ProRule" id="PRU00221"/>
    </source>
</evidence>
<evidence type="ECO:0000256" key="3">
    <source>
        <dbReference type="ARBA" id="ARBA00022737"/>
    </source>
</evidence>
<evidence type="ECO:0000256" key="2">
    <source>
        <dbReference type="ARBA" id="ARBA00022574"/>
    </source>
</evidence>
<dbReference type="PROSITE" id="PS00678">
    <property type="entry name" value="WD_REPEATS_1"/>
    <property type="match status" value="2"/>
</dbReference>
<feature type="repeat" description="WD" evidence="4">
    <location>
        <begin position="158"/>
        <end position="201"/>
    </location>
</feature>
<keyword evidence="5" id="KW-0175">Coiled coil</keyword>
<dbReference type="PROSITE" id="PS50082">
    <property type="entry name" value="WD_REPEATS_2"/>
    <property type="match status" value="6"/>
</dbReference>
<dbReference type="Pfam" id="PF00400">
    <property type="entry name" value="WD40"/>
    <property type="match status" value="7"/>
</dbReference>
<sequence length="349" mass="39497">MAEVSETLQYKGFMKAHGGWVTSLKVGIEKTETGAEREFLISGSRDKTIIAWEITPKDFTDDDLEWGKARRVYKAHSHFVEDLSLSQDSRYCLSASWDKTLRLWDLESGKSTTTFVDHDKDILTCSFSADNRQIASGSMDKTIKIWNTVGQCKYTVKEDAHTDWVSSVRFSPETKNPVLATASWDGTIKVWDSNTMALKNTFNGHTNAVLSLDFATRSHYLASGGKDGNIMLWNVNEGSFLKHKEHNASINQVLFSPVKYWIVAATDNGILVWNLPKDKIIARLTVHDDDDDDIKVEYEDEEQEAEAKEKKLRKKMDVACTSIAWNRDGTLLFAGFADETIRVYEVVKS</sequence>
<feature type="repeat" description="WD" evidence="4">
    <location>
        <begin position="73"/>
        <end position="114"/>
    </location>
</feature>
<protein>
    <recommendedName>
        <fullName evidence="8">Guanine nucleotide-binding protein subunit beta-like protein</fullName>
    </recommendedName>
</protein>
<dbReference type="CDD" id="cd00200">
    <property type="entry name" value="WD40"/>
    <property type="match status" value="1"/>
</dbReference>
<dbReference type="PANTHER" id="PTHR19868">
    <property type="entry name" value="RECEPTOR FOR ACTIVATED PROTEIN KINASE C RACK1"/>
    <property type="match status" value="1"/>
</dbReference>
<dbReference type="InterPro" id="IPR019775">
    <property type="entry name" value="WD40_repeat_CS"/>
</dbReference>
<keyword evidence="7" id="KW-1185">Reference proteome</keyword>
<reference evidence="6" key="1">
    <citation type="submission" date="2023-07" db="EMBL/GenBank/DDBJ databases">
        <authorList>
            <consortium name="AG Swart"/>
            <person name="Singh M."/>
            <person name="Singh A."/>
            <person name="Seah K."/>
            <person name="Emmerich C."/>
        </authorList>
    </citation>
    <scope>NUCLEOTIDE SEQUENCE</scope>
    <source>
        <strain evidence="6">DP1</strain>
    </source>
</reference>
<evidence type="ECO:0000313" key="6">
    <source>
        <dbReference type="EMBL" id="CAI2370317.1"/>
    </source>
</evidence>
<gene>
    <name evidence="6" type="ORF">ECRASSUSDP1_LOCUS11628</name>
</gene>
<dbReference type="Proteomes" id="UP001295684">
    <property type="component" value="Unassembled WGS sequence"/>
</dbReference>
<dbReference type="InterPro" id="IPR020472">
    <property type="entry name" value="WD40_PAC1"/>
</dbReference>
<feature type="repeat" description="WD" evidence="4">
    <location>
        <begin position="321"/>
        <end position="349"/>
    </location>
</feature>
<dbReference type="InterPro" id="IPR015943">
    <property type="entry name" value="WD40/YVTN_repeat-like_dom_sf"/>
</dbReference>
<feature type="coiled-coil region" evidence="5">
    <location>
        <begin position="291"/>
        <end position="318"/>
    </location>
</feature>
<dbReference type="FunFam" id="2.130.10.10:FF:000615">
    <property type="entry name" value="Receptor for activated C kinase 1"/>
    <property type="match status" value="1"/>
</dbReference>
<dbReference type="InterPro" id="IPR036322">
    <property type="entry name" value="WD40_repeat_dom_sf"/>
</dbReference>
<proteinExistence type="inferred from homology"/>
<comment type="caution">
    <text evidence="6">The sequence shown here is derived from an EMBL/GenBank/DDBJ whole genome shotgun (WGS) entry which is preliminary data.</text>
</comment>
<dbReference type="PROSITE" id="PS50294">
    <property type="entry name" value="WD_REPEATS_REGION"/>
    <property type="match status" value="4"/>
</dbReference>
<accession>A0AAD1XFS5</accession>
<keyword evidence="3" id="KW-0677">Repeat</keyword>
<name>A0AAD1XFS5_EUPCR</name>
<feature type="repeat" description="WD" evidence="4">
    <location>
        <begin position="202"/>
        <end position="243"/>
    </location>
</feature>